<dbReference type="RefSeq" id="WP_015948860.1">
    <property type="nucleotide sequence ID" value="NC_011768.1"/>
</dbReference>
<evidence type="ECO:0000313" key="2">
    <source>
        <dbReference type="EMBL" id="ACL05813.1"/>
    </source>
</evidence>
<organism evidence="2 3">
    <name type="scientific">Desulfatibacillum aliphaticivorans</name>
    <dbReference type="NCBI Taxonomy" id="218208"/>
    <lineage>
        <taxon>Bacteria</taxon>
        <taxon>Pseudomonadati</taxon>
        <taxon>Thermodesulfobacteriota</taxon>
        <taxon>Desulfobacteria</taxon>
        <taxon>Desulfobacterales</taxon>
        <taxon>Desulfatibacillaceae</taxon>
        <taxon>Desulfatibacillum</taxon>
    </lineage>
</organism>
<accession>B8FMU3</accession>
<dbReference type="KEGG" id="dal:Dalk_4129"/>
<proteinExistence type="predicted"/>
<gene>
    <name evidence="2" type="ordered locus">Dalk_4129</name>
</gene>
<dbReference type="Proteomes" id="UP000000739">
    <property type="component" value="Chromosome"/>
</dbReference>
<dbReference type="HOGENOM" id="CLU_124350_1_0_7"/>
<evidence type="ECO:0000313" key="3">
    <source>
        <dbReference type="Proteomes" id="UP000000739"/>
    </source>
</evidence>
<evidence type="ECO:0000259" key="1">
    <source>
        <dbReference type="Pfam" id="PF13588"/>
    </source>
</evidence>
<reference evidence="2 3" key="1">
    <citation type="journal article" date="2012" name="Environ. Microbiol.">
        <title>The genome sequence of Desulfatibacillum alkenivorans AK-01: a blueprint for anaerobic alkane oxidation.</title>
        <authorList>
            <person name="Callaghan A.V."/>
            <person name="Morris B.E."/>
            <person name="Pereira I.A."/>
            <person name="McInerney M.J."/>
            <person name="Austin R.N."/>
            <person name="Groves J.T."/>
            <person name="Kukor J.J."/>
            <person name="Suflita J.M."/>
            <person name="Young L.Y."/>
            <person name="Zylstra G.J."/>
            <person name="Wawrik B."/>
        </authorList>
    </citation>
    <scope>NUCLEOTIDE SEQUENCE [LARGE SCALE GENOMIC DNA]</scope>
    <source>
        <strain evidence="2 3">AK-01</strain>
    </source>
</reference>
<dbReference type="eggNOG" id="ENOG5031H6C">
    <property type="taxonomic scope" value="Bacteria"/>
</dbReference>
<name>B8FMU3_DESAL</name>
<keyword evidence="3" id="KW-1185">Reference proteome</keyword>
<dbReference type="Pfam" id="PF13588">
    <property type="entry name" value="HSDR_N_2"/>
    <property type="match status" value="1"/>
</dbReference>
<dbReference type="AlphaFoldDB" id="B8FMU3"/>
<sequence>MSESDKEMPYIIDKVTGNLAPHIGAEDNRQKAEELLLGEKGFSAADIFVDHPVSVEVNGQDYASALDLLVSVDGKPVMVIKCAAGSLDSRQKEVIAAARVCIDPIPPIAASTDGSEWLLWDVKSGKQMGRGADSVPDKSRAGDILAAYTPEPLEGKALMRERLIFRSYDMDNVNVARKAY</sequence>
<feature type="domain" description="Type I restriction enzyme R protein N-terminal" evidence="1">
    <location>
        <begin position="26"/>
        <end position="136"/>
    </location>
</feature>
<protein>
    <recommendedName>
        <fullName evidence="1">Type I restriction enzyme R protein N-terminal domain-containing protein</fullName>
    </recommendedName>
</protein>
<dbReference type="EMBL" id="CP001322">
    <property type="protein sequence ID" value="ACL05813.1"/>
    <property type="molecule type" value="Genomic_DNA"/>
</dbReference>
<dbReference type="InterPro" id="IPR029464">
    <property type="entry name" value="HSDR_N"/>
</dbReference>